<gene>
    <name evidence="1" type="ORF">JJQ60_21750</name>
</gene>
<organism evidence="1 2">
    <name type="scientific">Aquimarina mytili</name>
    <dbReference type="NCBI Taxonomy" id="874423"/>
    <lineage>
        <taxon>Bacteria</taxon>
        <taxon>Pseudomonadati</taxon>
        <taxon>Bacteroidota</taxon>
        <taxon>Flavobacteriia</taxon>
        <taxon>Flavobacteriales</taxon>
        <taxon>Flavobacteriaceae</taxon>
        <taxon>Aquimarina</taxon>
    </lineage>
</organism>
<comment type="caution">
    <text evidence="1">The sequence shown here is derived from an EMBL/GenBank/DDBJ whole genome shotgun (WGS) entry which is preliminary data.</text>
</comment>
<dbReference type="EMBL" id="JAERQJ010000022">
    <property type="protein sequence ID" value="MBL0686164.1"/>
    <property type="molecule type" value="Genomic_DNA"/>
</dbReference>
<keyword evidence="2" id="KW-1185">Reference proteome</keyword>
<dbReference type="AlphaFoldDB" id="A0A937A8H7"/>
<accession>A0A937A8H7</accession>
<proteinExistence type="predicted"/>
<dbReference type="Proteomes" id="UP000651057">
    <property type="component" value="Unassembled WGS sequence"/>
</dbReference>
<evidence type="ECO:0000313" key="1">
    <source>
        <dbReference type="EMBL" id="MBL0686164.1"/>
    </source>
</evidence>
<sequence>MKTSQTVAESIKQKSFSKDSINKTDFNLPKGYTLFEKIQGDLNGDDLDDYVLIIKGTDKKKIVVNRFDKKVDRNRRGVLVYLTNKDKTILSTENLNCFSSENEDGGVYFPPELSIDIKNGKLYVHYGHGRYGYWKYTFRYQSSDFALIGYDSSENYGPIINRETSINFLTKKKLIRENVNQNTEESGDEIFEDNWTDIDIKDLYRLSEIKDFDELEINREN</sequence>
<evidence type="ECO:0000313" key="2">
    <source>
        <dbReference type="Proteomes" id="UP000651057"/>
    </source>
</evidence>
<protein>
    <submittedName>
        <fullName evidence="1">Uncharacterized protein</fullName>
    </submittedName>
</protein>
<reference evidence="1" key="1">
    <citation type="submission" date="2021-01" db="EMBL/GenBank/DDBJ databases">
        <authorList>
            <person name="Zhong Y.L."/>
        </authorList>
    </citation>
    <scope>NUCLEOTIDE SEQUENCE</scope>
    <source>
        <strain evidence="1">KCTC 23302</strain>
    </source>
</reference>
<name>A0A937A8H7_9FLAO</name>